<feature type="domain" description="UspA" evidence="2">
    <location>
        <begin position="171"/>
        <end position="294"/>
    </location>
</feature>
<name>A0A1X9YRR4_9BACT</name>
<dbReference type="RefSeq" id="WP_025606462.1">
    <property type="nucleotide sequence ID" value="NZ_CP021235.1"/>
</dbReference>
<gene>
    <name evidence="3" type="ORF">CA264_08915</name>
</gene>
<dbReference type="InterPro" id="IPR006015">
    <property type="entry name" value="Universal_stress_UspA"/>
</dbReference>
<dbReference type="Gene3D" id="3.40.50.620">
    <property type="entry name" value="HUPs"/>
    <property type="match status" value="2"/>
</dbReference>
<proteinExistence type="inferred from homology"/>
<protein>
    <recommendedName>
        <fullName evidence="2">UspA domain-containing protein</fullName>
    </recommendedName>
</protein>
<dbReference type="Proteomes" id="UP000266292">
    <property type="component" value="Chromosome"/>
</dbReference>
<dbReference type="EMBL" id="CP021235">
    <property type="protein sequence ID" value="ARS35548.1"/>
    <property type="molecule type" value="Genomic_DNA"/>
</dbReference>
<dbReference type="Pfam" id="PF00582">
    <property type="entry name" value="Usp"/>
    <property type="match status" value="2"/>
</dbReference>
<reference evidence="4" key="1">
    <citation type="submission" date="2017-05" db="EMBL/GenBank/DDBJ databases">
        <authorList>
            <person name="Ray J."/>
            <person name="Price M."/>
            <person name="Deutschbauer A."/>
        </authorList>
    </citation>
    <scope>NUCLEOTIDE SEQUENCE [LARGE SCALE GENOMIC DNA]</scope>
    <source>
        <strain evidence="4">DSM 19842</strain>
    </source>
</reference>
<evidence type="ECO:0000256" key="1">
    <source>
        <dbReference type="ARBA" id="ARBA00008791"/>
    </source>
</evidence>
<dbReference type="PRINTS" id="PR01438">
    <property type="entry name" value="UNVRSLSTRESS"/>
</dbReference>
<dbReference type="OrthoDB" id="1522603at2"/>
<dbReference type="InterPro" id="IPR014729">
    <property type="entry name" value="Rossmann-like_a/b/a_fold"/>
</dbReference>
<dbReference type="STRING" id="709015.GCA_000472485_01795"/>
<evidence type="ECO:0000313" key="4">
    <source>
        <dbReference type="Proteomes" id="UP000266292"/>
    </source>
</evidence>
<dbReference type="PANTHER" id="PTHR46268">
    <property type="entry name" value="STRESS RESPONSE PROTEIN NHAX"/>
    <property type="match status" value="1"/>
</dbReference>
<dbReference type="KEGG" id="pact:CA264_08915"/>
<accession>A0A1X9YRR4</accession>
<dbReference type="SUPFAM" id="SSF52402">
    <property type="entry name" value="Adenine nucleotide alpha hydrolases-like"/>
    <property type="match status" value="2"/>
</dbReference>
<feature type="domain" description="UspA" evidence="2">
    <location>
        <begin position="1"/>
        <end position="163"/>
    </location>
</feature>
<dbReference type="CDD" id="cd00293">
    <property type="entry name" value="USP-like"/>
    <property type="match status" value="1"/>
</dbReference>
<keyword evidence="4" id="KW-1185">Reference proteome</keyword>
<dbReference type="InterPro" id="IPR006016">
    <property type="entry name" value="UspA"/>
</dbReference>
<organism evidence="3 4">
    <name type="scientific">Pontibacter actiniarum</name>
    <dbReference type="NCBI Taxonomy" id="323450"/>
    <lineage>
        <taxon>Bacteria</taxon>
        <taxon>Pseudomonadati</taxon>
        <taxon>Bacteroidota</taxon>
        <taxon>Cytophagia</taxon>
        <taxon>Cytophagales</taxon>
        <taxon>Hymenobacteraceae</taxon>
        <taxon>Pontibacter</taxon>
    </lineage>
</organism>
<evidence type="ECO:0000259" key="2">
    <source>
        <dbReference type="Pfam" id="PF00582"/>
    </source>
</evidence>
<sequence>MKTILVPIDFSASSRNSFCYALELASRSNAEVILFNVFFPVMSPPATYEAADVIVALEEGKVKELELFSDASRKGICDETRLQAAATAATDVSEKIAALDKVKVRCVAKMGGSYEKILEAITQYQVDLVVMGMQTGEAVSQAILGSTTISVMQESQVPVLAIPQGVTFRSFKSVVFAINLRKLPATADLHLLRDFVKMLGAKLEVLHLYRTNEQYDKFNAQPALEALAANLEGIAYDVSFDICPDVAAGIQEFIREQEADLLVMIPQKHNFFERLLDKSITGQITAHPLVPLLALPSGILEQLREKREESAPAVH</sequence>
<evidence type="ECO:0000313" key="3">
    <source>
        <dbReference type="EMBL" id="ARS35548.1"/>
    </source>
</evidence>
<dbReference type="PANTHER" id="PTHR46268:SF6">
    <property type="entry name" value="UNIVERSAL STRESS PROTEIN UP12"/>
    <property type="match status" value="1"/>
</dbReference>
<comment type="similarity">
    <text evidence="1">Belongs to the universal stress protein A family.</text>
</comment>
<dbReference type="AlphaFoldDB" id="A0A1X9YRR4"/>